<sequence length="176" mass="20665">MRKSIQKSLFDSKITKKEEKLLNLNFFKNYFFEKLTGRWEMDSGKGKIFYEYKGESYQINKLFENKKIPSCKDIMDLKISDITKENFCNYVELFGMKSAYSLVEDFKKTTWICASNSNKKLTDLELSNIIDIVDRAIINDIFIIEEVENRPGCHDGNCLEKNILKGNMAFSSREVW</sequence>
<reference evidence="1" key="1">
    <citation type="submission" date="2016-10" db="EMBL/GenBank/DDBJ databases">
        <authorList>
            <person name="de Groot N.N."/>
        </authorList>
    </citation>
    <scope>NUCLEOTIDE SEQUENCE</scope>
</reference>
<gene>
    <name evidence="1" type="ORF">MNB_SV-14-1030</name>
</gene>
<dbReference type="AlphaFoldDB" id="A0A1W1CCT3"/>
<organism evidence="1">
    <name type="scientific">hydrothermal vent metagenome</name>
    <dbReference type="NCBI Taxonomy" id="652676"/>
    <lineage>
        <taxon>unclassified sequences</taxon>
        <taxon>metagenomes</taxon>
        <taxon>ecological metagenomes</taxon>
    </lineage>
</organism>
<accession>A0A1W1CCT3</accession>
<protein>
    <submittedName>
        <fullName evidence="1">Uncharacterized protein</fullName>
    </submittedName>
</protein>
<evidence type="ECO:0000313" key="1">
    <source>
        <dbReference type="EMBL" id="SFV63576.1"/>
    </source>
</evidence>
<proteinExistence type="predicted"/>
<dbReference type="EMBL" id="FPHN01000154">
    <property type="protein sequence ID" value="SFV63576.1"/>
    <property type="molecule type" value="Genomic_DNA"/>
</dbReference>
<name>A0A1W1CCT3_9ZZZZ</name>